<organism evidence="1 2">
    <name type="scientific">Aquisalimonas asiatica</name>
    <dbReference type="NCBI Taxonomy" id="406100"/>
    <lineage>
        <taxon>Bacteria</taxon>
        <taxon>Pseudomonadati</taxon>
        <taxon>Pseudomonadota</taxon>
        <taxon>Gammaproteobacteria</taxon>
        <taxon>Chromatiales</taxon>
        <taxon>Ectothiorhodospiraceae</taxon>
        <taxon>Aquisalimonas</taxon>
    </lineage>
</organism>
<name>A0A1H8VTX6_9GAMM</name>
<dbReference type="STRING" id="406100.SAMN04488052_1155"/>
<dbReference type="Proteomes" id="UP000199657">
    <property type="component" value="Unassembled WGS sequence"/>
</dbReference>
<protein>
    <submittedName>
        <fullName evidence="1">Uncharacterized protein</fullName>
    </submittedName>
</protein>
<dbReference type="Gene3D" id="3.40.630.30">
    <property type="match status" value="1"/>
</dbReference>
<evidence type="ECO:0000313" key="1">
    <source>
        <dbReference type="EMBL" id="SEP18388.1"/>
    </source>
</evidence>
<dbReference type="AlphaFoldDB" id="A0A1H8VTX6"/>
<proteinExistence type="predicted"/>
<keyword evidence="2" id="KW-1185">Reference proteome</keyword>
<dbReference type="SUPFAM" id="SSF55729">
    <property type="entry name" value="Acyl-CoA N-acyltransferases (Nat)"/>
    <property type="match status" value="1"/>
</dbReference>
<evidence type="ECO:0000313" key="2">
    <source>
        <dbReference type="Proteomes" id="UP000199657"/>
    </source>
</evidence>
<reference evidence="1 2" key="1">
    <citation type="submission" date="2016-10" db="EMBL/GenBank/DDBJ databases">
        <authorList>
            <person name="de Groot N.N."/>
        </authorList>
    </citation>
    <scope>NUCLEOTIDE SEQUENCE [LARGE SCALE GENOMIC DNA]</scope>
    <source>
        <strain evidence="1 2">CGMCC 1.6291</strain>
    </source>
</reference>
<dbReference type="EMBL" id="FOEG01000015">
    <property type="protein sequence ID" value="SEP18388.1"/>
    <property type="molecule type" value="Genomic_DNA"/>
</dbReference>
<sequence length="85" mass="9381">MATSGRGEMAGTSWQRPFGAIWNAGSDLVDRLNTACHRYCELFAYNPGSGRVMIKAGMKREGELQDEIIKDGVFHNLVIYGLVDS</sequence>
<dbReference type="InterPro" id="IPR016181">
    <property type="entry name" value="Acyl_CoA_acyltransferase"/>
</dbReference>
<gene>
    <name evidence="1" type="ORF">SAMN04488052_1155</name>
</gene>
<accession>A0A1H8VTX6</accession>